<sequence length="341" mass="39250">MYVSIVLALFLQLCRAKFPPTSLARYGTALYRTIDPGVDQLIRSLDRSTGVQPWELGNLVESDMRLPVPKLRNGLVGDATSFFRWPNATMVYKMVGNFNKTERKIIKKAMREFERYTCIRFKERTNEVSYAAIGNSDYGCWADVGRGHRKTVVNLQTGCATALTTPIHELMHALGFFHEHTRLDRDQYIDVIYDHMIPDPSIYYNFQLVEPSEASNFNVPYDIGSIMHYSRYAFSVKPGKLETMVAKVPWNSTFGQGDTLTKYDALLLNIMYCGTPPPKEALPVPDRWIPAEPLIKETPKTPKPKVRTSTKKPWQRRPKFRKMNKSAKEKMEQELWARLRG</sequence>
<feature type="active site" evidence="6">
    <location>
        <position position="169"/>
    </location>
</feature>
<keyword evidence="7" id="KW-0732">Signal</keyword>
<dbReference type="InterPro" id="IPR034035">
    <property type="entry name" value="Astacin-like_dom"/>
</dbReference>
<dbReference type="Gene3D" id="3.40.390.10">
    <property type="entry name" value="Collagenase (Catalytic Domain)"/>
    <property type="match status" value="1"/>
</dbReference>
<feature type="region of interest" description="Disordered" evidence="8">
    <location>
        <begin position="294"/>
        <end position="341"/>
    </location>
</feature>
<evidence type="ECO:0000256" key="5">
    <source>
        <dbReference type="ARBA" id="ARBA00023049"/>
    </source>
</evidence>
<feature type="chain" id="PRO_5044526990" description="Metalloendopeptidase" evidence="7">
    <location>
        <begin position="17"/>
        <end position="341"/>
    </location>
</feature>
<dbReference type="CDD" id="cd04280">
    <property type="entry name" value="ZnMc_astacin_like"/>
    <property type="match status" value="1"/>
</dbReference>
<dbReference type="EC" id="3.4.24.-" evidence="7"/>
<dbReference type="PANTHER" id="PTHR10127">
    <property type="entry name" value="DISCOIDIN, CUB, EGF, LAMININ , AND ZINC METALLOPROTEASE DOMAIN CONTAINING"/>
    <property type="match status" value="1"/>
</dbReference>
<evidence type="ECO:0000256" key="6">
    <source>
        <dbReference type="PROSITE-ProRule" id="PRU01211"/>
    </source>
</evidence>
<comment type="caution">
    <text evidence="6">Lacks conserved residue(s) required for the propagation of feature annotation.</text>
</comment>
<evidence type="ECO:0000259" key="9">
    <source>
        <dbReference type="PROSITE" id="PS51864"/>
    </source>
</evidence>
<feature type="signal peptide" evidence="7">
    <location>
        <begin position="1"/>
        <end position="16"/>
    </location>
</feature>
<evidence type="ECO:0000256" key="7">
    <source>
        <dbReference type="RuleBase" id="RU361183"/>
    </source>
</evidence>
<feature type="binding site" evidence="6">
    <location>
        <position position="168"/>
    </location>
    <ligand>
        <name>Zn(2+)</name>
        <dbReference type="ChEBI" id="CHEBI:29105"/>
        <note>catalytic</note>
    </ligand>
</feature>
<dbReference type="GO" id="GO:0006508">
    <property type="term" value="P:proteolysis"/>
    <property type="evidence" value="ECO:0007669"/>
    <property type="project" value="UniProtKB-KW"/>
</dbReference>
<keyword evidence="5 6" id="KW-0482">Metalloprotease</keyword>
<evidence type="ECO:0000256" key="8">
    <source>
        <dbReference type="SAM" id="MobiDB-lite"/>
    </source>
</evidence>
<dbReference type="InterPro" id="IPR024079">
    <property type="entry name" value="MetalloPept_cat_dom_sf"/>
</dbReference>
<accession>A0ABD1D2U4</accession>
<feature type="disulfide bond" evidence="6">
    <location>
        <begin position="118"/>
        <end position="273"/>
    </location>
</feature>
<proteinExistence type="predicted"/>
<dbReference type="PANTHER" id="PTHR10127:SF780">
    <property type="entry name" value="METALLOENDOPEPTIDASE"/>
    <property type="match status" value="1"/>
</dbReference>
<evidence type="ECO:0000256" key="2">
    <source>
        <dbReference type="ARBA" id="ARBA00022723"/>
    </source>
</evidence>
<dbReference type="Pfam" id="PF01400">
    <property type="entry name" value="Astacin"/>
    <property type="match status" value="1"/>
</dbReference>
<comment type="caution">
    <text evidence="10">The sequence shown here is derived from an EMBL/GenBank/DDBJ whole genome shotgun (WGS) entry which is preliminary data.</text>
</comment>
<keyword evidence="2 6" id="KW-0479">Metal-binding</keyword>
<dbReference type="SMART" id="SM00235">
    <property type="entry name" value="ZnMc"/>
    <property type="match status" value="1"/>
</dbReference>
<reference evidence="10 11" key="1">
    <citation type="submission" date="2024-05" db="EMBL/GenBank/DDBJ databases">
        <title>Culex pipiens pipiens assembly and annotation.</title>
        <authorList>
            <person name="Alout H."/>
            <person name="Durand T."/>
        </authorList>
    </citation>
    <scope>NUCLEOTIDE SEQUENCE [LARGE SCALE GENOMIC DNA]</scope>
    <source>
        <strain evidence="10">HA-2024</strain>
        <tissue evidence="10">Whole body</tissue>
    </source>
</reference>
<evidence type="ECO:0000313" key="11">
    <source>
        <dbReference type="Proteomes" id="UP001562425"/>
    </source>
</evidence>
<dbReference type="SUPFAM" id="SSF55486">
    <property type="entry name" value="Metalloproteases ('zincins'), catalytic domain"/>
    <property type="match status" value="1"/>
</dbReference>
<keyword evidence="6" id="KW-1015">Disulfide bond</keyword>
<keyword evidence="11" id="KW-1185">Reference proteome</keyword>
<dbReference type="InterPro" id="IPR001506">
    <property type="entry name" value="Peptidase_M12A"/>
</dbReference>
<evidence type="ECO:0000256" key="3">
    <source>
        <dbReference type="ARBA" id="ARBA00022801"/>
    </source>
</evidence>
<feature type="binding site" evidence="6">
    <location>
        <position position="178"/>
    </location>
    <ligand>
        <name>Zn(2+)</name>
        <dbReference type="ChEBI" id="CHEBI:29105"/>
        <note>catalytic</note>
    </ligand>
</feature>
<feature type="compositionally biased region" description="Basic residues" evidence="8">
    <location>
        <begin position="302"/>
        <end position="325"/>
    </location>
</feature>
<dbReference type="GO" id="GO:0004222">
    <property type="term" value="F:metalloendopeptidase activity"/>
    <property type="evidence" value="ECO:0007669"/>
    <property type="project" value="UniProtKB-UniRule"/>
</dbReference>
<dbReference type="EMBL" id="JBEHCU010007923">
    <property type="protein sequence ID" value="KAL1390326.1"/>
    <property type="molecule type" value="Genomic_DNA"/>
</dbReference>
<dbReference type="AlphaFoldDB" id="A0ABD1D2U4"/>
<organism evidence="10 11">
    <name type="scientific">Culex pipiens pipiens</name>
    <name type="common">Northern house mosquito</name>
    <dbReference type="NCBI Taxonomy" id="38569"/>
    <lineage>
        <taxon>Eukaryota</taxon>
        <taxon>Metazoa</taxon>
        <taxon>Ecdysozoa</taxon>
        <taxon>Arthropoda</taxon>
        <taxon>Hexapoda</taxon>
        <taxon>Insecta</taxon>
        <taxon>Pterygota</taxon>
        <taxon>Neoptera</taxon>
        <taxon>Endopterygota</taxon>
        <taxon>Diptera</taxon>
        <taxon>Nematocera</taxon>
        <taxon>Culicoidea</taxon>
        <taxon>Culicidae</taxon>
        <taxon>Culicinae</taxon>
        <taxon>Culicini</taxon>
        <taxon>Culex</taxon>
        <taxon>Culex</taxon>
    </lineage>
</organism>
<dbReference type="InterPro" id="IPR006026">
    <property type="entry name" value="Peptidase_Metallo"/>
</dbReference>
<dbReference type="GO" id="GO:0008270">
    <property type="term" value="F:zinc ion binding"/>
    <property type="evidence" value="ECO:0007669"/>
    <property type="project" value="UniProtKB-UniRule"/>
</dbReference>
<gene>
    <name evidence="10" type="ORF">pipiens_012428</name>
</gene>
<feature type="binding site" evidence="6">
    <location>
        <position position="172"/>
    </location>
    <ligand>
        <name>Zn(2+)</name>
        <dbReference type="ChEBI" id="CHEBI:29105"/>
        <note>catalytic</note>
    </ligand>
</feature>
<evidence type="ECO:0000256" key="1">
    <source>
        <dbReference type="ARBA" id="ARBA00022670"/>
    </source>
</evidence>
<dbReference type="Proteomes" id="UP001562425">
    <property type="component" value="Unassembled WGS sequence"/>
</dbReference>
<keyword evidence="3 6" id="KW-0378">Hydrolase</keyword>
<evidence type="ECO:0000313" key="10">
    <source>
        <dbReference type="EMBL" id="KAL1390326.1"/>
    </source>
</evidence>
<evidence type="ECO:0000256" key="4">
    <source>
        <dbReference type="ARBA" id="ARBA00022833"/>
    </source>
</evidence>
<feature type="compositionally biased region" description="Basic and acidic residues" evidence="8">
    <location>
        <begin position="326"/>
        <end position="341"/>
    </location>
</feature>
<keyword evidence="4 6" id="KW-0862">Zinc</keyword>
<feature type="domain" description="Peptidase M12A" evidence="9">
    <location>
        <begin position="73"/>
        <end position="274"/>
    </location>
</feature>
<keyword evidence="1 6" id="KW-0645">Protease</keyword>
<dbReference type="PRINTS" id="PR00480">
    <property type="entry name" value="ASTACIN"/>
</dbReference>
<name>A0ABD1D2U4_CULPP</name>
<comment type="cofactor">
    <cofactor evidence="6 7">
        <name>Zn(2+)</name>
        <dbReference type="ChEBI" id="CHEBI:29105"/>
    </cofactor>
    <text evidence="6 7">Binds 1 zinc ion per subunit.</text>
</comment>
<protein>
    <recommendedName>
        <fullName evidence="7">Metalloendopeptidase</fullName>
        <ecNumber evidence="7">3.4.24.-</ecNumber>
    </recommendedName>
</protein>
<dbReference type="PROSITE" id="PS51864">
    <property type="entry name" value="ASTACIN"/>
    <property type="match status" value="1"/>
</dbReference>